<gene>
    <name evidence="1" type="ORF">PR048_021088</name>
</gene>
<protein>
    <submittedName>
        <fullName evidence="1">Uncharacterized protein</fullName>
    </submittedName>
</protein>
<evidence type="ECO:0000313" key="2">
    <source>
        <dbReference type="Proteomes" id="UP001159363"/>
    </source>
</evidence>
<sequence>MMFSLKQFSVYEPWTDWITFGCRIFYQASLMFKTSERGFSINKELLVENLHEQSLVGLQQVHDGVTARGGIECVVVTKKLIHSDRNAHARYVEILEKQSTEARRRRRNNHGHC</sequence>
<reference evidence="1 2" key="1">
    <citation type="submission" date="2023-02" db="EMBL/GenBank/DDBJ databases">
        <title>LHISI_Scaffold_Assembly.</title>
        <authorList>
            <person name="Stuart O.P."/>
            <person name="Cleave R."/>
            <person name="Magrath M.J.L."/>
            <person name="Mikheyev A.S."/>
        </authorList>
    </citation>
    <scope>NUCLEOTIDE SEQUENCE [LARGE SCALE GENOMIC DNA]</scope>
    <source>
        <strain evidence="1">Daus_M_001</strain>
        <tissue evidence="1">Leg muscle</tissue>
    </source>
</reference>
<evidence type="ECO:0000313" key="1">
    <source>
        <dbReference type="EMBL" id="KAJ8876643.1"/>
    </source>
</evidence>
<dbReference type="EMBL" id="JARBHB010000008">
    <property type="protein sequence ID" value="KAJ8876643.1"/>
    <property type="molecule type" value="Genomic_DNA"/>
</dbReference>
<dbReference type="Proteomes" id="UP001159363">
    <property type="component" value="Chromosome 7"/>
</dbReference>
<accession>A0ABQ9GX86</accession>
<proteinExistence type="predicted"/>
<name>A0ABQ9GX86_9NEOP</name>
<organism evidence="1 2">
    <name type="scientific">Dryococelus australis</name>
    <dbReference type="NCBI Taxonomy" id="614101"/>
    <lineage>
        <taxon>Eukaryota</taxon>
        <taxon>Metazoa</taxon>
        <taxon>Ecdysozoa</taxon>
        <taxon>Arthropoda</taxon>
        <taxon>Hexapoda</taxon>
        <taxon>Insecta</taxon>
        <taxon>Pterygota</taxon>
        <taxon>Neoptera</taxon>
        <taxon>Polyneoptera</taxon>
        <taxon>Phasmatodea</taxon>
        <taxon>Verophasmatodea</taxon>
        <taxon>Anareolatae</taxon>
        <taxon>Phasmatidae</taxon>
        <taxon>Eurycanthinae</taxon>
        <taxon>Dryococelus</taxon>
    </lineage>
</organism>
<keyword evidence="2" id="KW-1185">Reference proteome</keyword>
<comment type="caution">
    <text evidence="1">The sequence shown here is derived from an EMBL/GenBank/DDBJ whole genome shotgun (WGS) entry which is preliminary data.</text>
</comment>